<dbReference type="EC" id="2.4.1.4" evidence="2"/>
<accession>A0A1A8T501</accession>
<dbReference type="OrthoDB" id="9805159at2"/>
<dbReference type="InterPro" id="IPR017853">
    <property type="entry name" value="GH"/>
</dbReference>
<dbReference type="InterPro" id="IPR006047">
    <property type="entry name" value="GH13_cat_dom"/>
</dbReference>
<evidence type="ECO:0000313" key="2">
    <source>
        <dbReference type="EMBL" id="SBS26003.1"/>
    </source>
</evidence>
<dbReference type="Gene3D" id="1.10.1740.10">
    <property type="match status" value="1"/>
</dbReference>
<dbReference type="CDD" id="cd11324">
    <property type="entry name" value="AmyAc_Amylosucrase"/>
    <property type="match status" value="1"/>
</dbReference>
<gene>
    <name evidence="2" type="primary">ams</name>
    <name evidence="2" type="ORF">MSP8886_00466</name>
</gene>
<keyword evidence="2" id="KW-0328">Glycosyltransferase</keyword>
<dbReference type="SUPFAM" id="SSF51445">
    <property type="entry name" value="(Trans)glycosidases"/>
    <property type="match status" value="1"/>
</dbReference>
<dbReference type="Proteomes" id="UP000092544">
    <property type="component" value="Unassembled WGS sequence"/>
</dbReference>
<dbReference type="GO" id="GO:0047669">
    <property type="term" value="F:amylosucrase activity"/>
    <property type="evidence" value="ECO:0007669"/>
    <property type="project" value="UniProtKB-EC"/>
</dbReference>
<keyword evidence="3" id="KW-1185">Reference proteome</keyword>
<organism evidence="2 3">
    <name type="scientific">Marinomonas spartinae</name>
    <dbReference type="NCBI Taxonomy" id="1792290"/>
    <lineage>
        <taxon>Bacteria</taxon>
        <taxon>Pseudomonadati</taxon>
        <taxon>Pseudomonadota</taxon>
        <taxon>Gammaproteobacteria</taxon>
        <taxon>Oceanospirillales</taxon>
        <taxon>Oceanospirillaceae</taxon>
        <taxon>Marinomonas</taxon>
    </lineage>
</organism>
<dbReference type="Gene3D" id="2.60.40.1180">
    <property type="entry name" value="Golgi alpha-mannosidase II"/>
    <property type="match status" value="1"/>
</dbReference>
<dbReference type="Gene3D" id="3.20.20.80">
    <property type="entry name" value="Glycosidases"/>
    <property type="match status" value="1"/>
</dbReference>
<dbReference type="EMBL" id="FLOB01000001">
    <property type="protein sequence ID" value="SBS26003.1"/>
    <property type="molecule type" value="Genomic_DNA"/>
</dbReference>
<dbReference type="Gene3D" id="3.90.400.10">
    <property type="entry name" value="Oligo-1,6-glucosidase, Domain 2"/>
    <property type="match status" value="1"/>
</dbReference>
<dbReference type="RefSeq" id="WP_067012272.1">
    <property type="nucleotide sequence ID" value="NZ_FLOB01000001.1"/>
</dbReference>
<keyword evidence="2" id="KW-0808">Transferase</keyword>
<dbReference type="PANTHER" id="PTHR10357:SF213">
    <property type="entry name" value="ALPHA AMYLASE CATALYTIC REGION"/>
    <property type="match status" value="1"/>
</dbReference>
<name>A0A1A8T501_9GAMM</name>
<sequence>MDITFEAQKTLQRLLAELDFSQLTPQKKSILIQRLTNGFQALFNQLFPLYGQRFDLHYHLKVLLQSVIDFHKKKCPAQIKDKSALWFESNQNVGIAVYVDLLADDLVSLIEKIPYFEALGINYVHLMPLYLSPEGNSDGGYAISDYRTVSPKLGTNKDLKDLASALHKKGIRMVLDFVFNHTSDEHRWAQAAKAGDQEYQDYYYFMDEQDAMEYNQTVREIFPQIRRGSFTYLPELDRHVWTTFNSFQWDLNYSNPAVFVAVVEEMLHLILNGCDVLRLDALAFVWKEKGTVCENLPKAHNLIKAFKACLDIAAPHVVFKSEAIVHPDDVNKYIATDECTLSYNPLMMALLWESLATRQTNLLYQSLERSFQIPEHTTWVNYLRCHDDIGWLWDDTISDRLGIDGIGHRHFLNQFYTGQFAGSFAAGVPFQENPVNGDCRVCGTLASLAGVENAIAADDPLLLDHAIKRIRVLNGINFAMPGIPLLYQGDDLGVLNNNDYLKDPTKVDDSRWVHRKKLTKADFTLAEDINTPQGKIAQLIREMIQIRKANDIFAAKSFELISLGSEHLFAFKRQSGDNVLLVIANISEHHVPITPTLDGLIGNKTAMNLLNNERIDLSSFSLIEPLDLLWLTKA</sequence>
<dbReference type="SMART" id="SM00642">
    <property type="entry name" value="Aamy"/>
    <property type="match status" value="1"/>
</dbReference>
<feature type="domain" description="Glycosyl hydrolase family 13 catalytic" evidence="1">
    <location>
        <begin position="96"/>
        <end position="522"/>
    </location>
</feature>
<dbReference type="AlphaFoldDB" id="A0A1A8T501"/>
<dbReference type="InterPro" id="IPR044077">
    <property type="entry name" value="Amylosucrase"/>
</dbReference>
<protein>
    <submittedName>
        <fullName evidence="2">Amylosucrase</fullName>
        <ecNumber evidence="2">2.4.1.4</ecNumber>
    </submittedName>
</protein>
<reference evidence="2 3" key="1">
    <citation type="submission" date="2016-06" db="EMBL/GenBank/DDBJ databases">
        <authorList>
            <person name="Kjaerup R.B."/>
            <person name="Dalgaard T.S."/>
            <person name="Juul-Madsen H.R."/>
        </authorList>
    </citation>
    <scope>NUCLEOTIDE SEQUENCE [LARGE SCALE GENOMIC DNA]</scope>
    <source>
        <strain evidence="2 3">CECT 8886</strain>
    </source>
</reference>
<dbReference type="PANTHER" id="PTHR10357">
    <property type="entry name" value="ALPHA-AMYLASE FAMILY MEMBER"/>
    <property type="match status" value="1"/>
</dbReference>
<dbReference type="STRING" id="1792290.MSP8886_00466"/>
<dbReference type="SUPFAM" id="SSF51011">
    <property type="entry name" value="Glycosyl hydrolase domain"/>
    <property type="match status" value="1"/>
</dbReference>
<evidence type="ECO:0000259" key="1">
    <source>
        <dbReference type="SMART" id="SM00642"/>
    </source>
</evidence>
<dbReference type="GO" id="GO:0005975">
    <property type="term" value="P:carbohydrate metabolic process"/>
    <property type="evidence" value="ECO:0007669"/>
    <property type="project" value="InterPro"/>
</dbReference>
<evidence type="ECO:0000313" key="3">
    <source>
        <dbReference type="Proteomes" id="UP000092544"/>
    </source>
</evidence>
<dbReference type="Pfam" id="PF00128">
    <property type="entry name" value="Alpha-amylase"/>
    <property type="match status" value="1"/>
</dbReference>
<proteinExistence type="predicted"/>
<dbReference type="InterPro" id="IPR013780">
    <property type="entry name" value="Glyco_hydro_b"/>
</dbReference>
<dbReference type="InterPro" id="IPR045857">
    <property type="entry name" value="O16G_dom_2"/>
</dbReference>